<dbReference type="GO" id="GO:0045944">
    <property type="term" value="P:positive regulation of transcription by RNA polymerase II"/>
    <property type="evidence" value="ECO:0007669"/>
    <property type="project" value="TreeGrafter"/>
</dbReference>
<comment type="similarity">
    <text evidence="1">Belongs to the UXT family.</text>
</comment>
<organism evidence="2 3">
    <name type="scientific">Petrolisthes cinctipes</name>
    <name type="common">Flat porcelain crab</name>
    <dbReference type="NCBI Taxonomy" id="88211"/>
    <lineage>
        <taxon>Eukaryota</taxon>
        <taxon>Metazoa</taxon>
        <taxon>Ecdysozoa</taxon>
        <taxon>Arthropoda</taxon>
        <taxon>Crustacea</taxon>
        <taxon>Multicrustacea</taxon>
        <taxon>Malacostraca</taxon>
        <taxon>Eumalacostraca</taxon>
        <taxon>Eucarida</taxon>
        <taxon>Decapoda</taxon>
        <taxon>Pleocyemata</taxon>
        <taxon>Anomura</taxon>
        <taxon>Galatheoidea</taxon>
        <taxon>Porcellanidae</taxon>
        <taxon>Petrolisthes</taxon>
    </lineage>
</organism>
<protein>
    <recommendedName>
        <fullName evidence="4">Protein UXT</fullName>
    </recommendedName>
</protein>
<dbReference type="PRINTS" id="PR01502">
    <property type="entry name" value="UXTPROTEIN"/>
</dbReference>
<dbReference type="GO" id="GO:0003714">
    <property type="term" value="F:transcription corepressor activity"/>
    <property type="evidence" value="ECO:0007669"/>
    <property type="project" value="InterPro"/>
</dbReference>
<dbReference type="Gene3D" id="1.10.287.370">
    <property type="match status" value="1"/>
</dbReference>
<dbReference type="AlphaFoldDB" id="A0AAE1KH56"/>
<sequence>MTPYLIQQSRSRHQGKVIKESHDRALALPYTENWPRRTILESVVMASKEKIEKYEHFLNNVLREDLRIVVEEREKLYEDIAAHSQLRQTITCITEAPGCTDEGLRTQVDLGSNFYVQAHVQDTSRIYVNVGLGFFVELTLQEALGFIDKKLNILNARLEESTQKSAKIKGQIKFVYEALRELQGYQESNSSQP</sequence>
<dbReference type="Pfam" id="PF02996">
    <property type="entry name" value="Prefoldin"/>
    <property type="match status" value="1"/>
</dbReference>
<dbReference type="InterPro" id="IPR009053">
    <property type="entry name" value="Prefoldin"/>
</dbReference>
<name>A0AAE1KH56_PETCI</name>
<evidence type="ECO:0000256" key="1">
    <source>
        <dbReference type="ARBA" id="ARBA00007666"/>
    </source>
</evidence>
<gene>
    <name evidence="2" type="ORF">Pcinc_022410</name>
</gene>
<dbReference type="GO" id="GO:0000122">
    <property type="term" value="P:negative regulation of transcription by RNA polymerase II"/>
    <property type="evidence" value="ECO:0007669"/>
    <property type="project" value="InterPro"/>
</dbReference>
<dbReference type="Proteomes" id="UP001286313">
    <property type="component" value="Unassembled WGS sequence"/>
</dbReference>
<dbReference type="CDD" id="cd23158">
    <property type="entry name" value="Prefoldin_UXT"/>
    <property type="match status" value="1"/>
</dbReference>
<evidence type="ECO:0008006" key="4">
    <source>
        <dbReference type="Google" id="ProtNLM"/>
    </source>
</evidence>
<evidence type="ECO:0000313" key="3">
    <source>
        <dbReference type="Proteomes" id="UP001286313"/>
    </source>
</evidence>
<dbReference type="SUPFAM" id="SSF46579">
    <property type="entry name" value="Prefoldin"/>
    <property type="match status" value="1"/>
</dbReference>
<dbReference type="InterPro" id="IPR004127">
    <property type="entry name" value="Prefoldin_subunit_alpha"/>
</dbReference>
<keyword evidence="3" id="KW-1185">Reference proteome</keyword>
<dbReference type="InterPro" id="IPR003994">
    <property type="entry name" value="UXT"/>
</dbReference>
<reference evidence="2" key="1">
    <citation type="submission" date="2023-10" db="EMBL/GenBank/DDBJ databases">
        <title>Genome assemblies of two species of porcelain crab, Petrolisthes cinctipes and Petrolisthes manimaculis (Anomura: Porcellanidae).</title>
        <authorList>
            <person name="Angst P."/>
        </authorList>
    </citation>
    <scope>NUCLEOTIDE SEQUENCE</scope>
    <source>
        <strain evidence="2">PB745_01</strain>
        <tissue evidence="2">Gill</tissue>
    </source>
</reference>
<dbReference type="GO" id="GO:0016592">
    <property type="term" value="C:mediator complex"/>
    <property type="evidence" value="ECO:0007669"/>
    <property type="project" value="TreeGrafter"/>
</dbReference>
<dbReference type="NCBIfam" id="TIGR00293">
    <property type="entry name" value="prefoldin subunit alpha"/>
    <property type="match status" value="1"/>
</dbReference>
<dbReference type="EMBL" id="JAWQEG010002361">
    <property type="protein sequence ID" value="KAK3872513.1"/>
    <property type="molecule type" value="Genomic_DNA"/>
</dbReference>
<accession>A0AAE1KH56</accession>
<proteinExistence type="inferred from homology"/>
<dbReference type="PANTHER" id="PTHR13345:SF9">
    <property type="entry name" value="PROTEIN UXT"/>
    <property type="match status" value="1"/>
</dbReference>
<evidence type="ECO:0000313" key="2">
    <source>
        <dbReference type="EMBL" id="KAK3872513.1"/>
    </source>
</evidence>
<comment type="caution">
    <text evidence="2">The sequence shown here is derived from an EMBL/GenBank/DDBJ whole genome shotgun (WGS) entry which is preliminary data.</text>
</comment>
<dbReference type="PANTHER" id="PTHR13345">
    <property type="entry name" value="MEDIATOR OF RNA POLYMERASE II TRANSCRIPTION SUBUNIT 10"/>
    <property type="match status" value="1"/>
</dbReference>